<evidence type="ECO:0000313" key="6">
    <source>
        <dbReference type="Proteomes" id="UP000253498"/>
    </source>
</evidence>
<dbReference type="GO" id="GO:0004553">
    <property type="term" value="F:hydrolase activity, hydrolyzing O-glycosyl compounds"/>
    <property type="evidence" value="ECO:0007669"/>
    <property type="project" value="InterPro"/>
</dbReference>
<dbReference type="RefSeq" id="WP_240187645.1">
    <property type="nucleotide sequence ID" value="NZ_JBFCRC010000016.1"/>
</dbReference>
<dbReference type="InterPro" id="IPR051244">
    <property type="entry name" value="TCAF"/>
</dbReference>
<evidence type="ECO:0000259" key="4">
    <source>
        <dbReference type="PROSITE" id="PS51723"/>
    </source>
</evidence>
<dbReference type="InterPro" id="IPR036573">
    <property type="entry name" value="CBM_sf_5/12"/>
</dbReference>
<dbReference type="GO" id="GO:0030246">
    <property type="term" value="F:carbohydrate binding"/>
    <property type="evidence" value="ECO:0007669"/>
    <property type="project" value="InterPro"/>
</dbReference>
<evidence type="ECO:0000313" key="5">
    <source>
        <dbReference type="EMBL" id="RBT68407.1"/>
    </source>
</evidence>
<proteinExistence type="predicted"/>
<dbReference type="InterPro" id="IPR031161">
    <property type="entry name" value="Peptidase_M60_dom"/>
</dbReference>
<dbReference type="Proteomes" id="UP000253498">
    <property type="component" value="Unassembled WGS sequence"/>
</dbReference>
<dbReference type="Gene3D" id="2.10.10.20">
    <property type="entry name" value="Carbohydrate-binding module superfamily 5/12"/>
    <property type="match status" value="1"/>
</dbReference>
<evidence type="ECO:0000256" key="2">
    <source>
        <dbReference type="ARBA" id="ARBA00023326"/>
    </source>
</evidence>
<dbReference type="PROSITE" id="PS51723">
    <property type="entry name" value="PEPTIDASE_M60"/>
    <property type="match status" value="1"/>
</dbReference>
<sequence length="508" mass="58742">MSKKKAMILGSLLFSMVILSNDLNVEATVNEPTIGTEVVLSERSNENVSTVLDAYQSEDVESYREEIGNWFGPSSNQSTGIYKRKNDTIEIYVDETAQQLPTYTITRASLKDYLEGATKGKRLNRGRNVISGTQEGVIHIQNESTRITQQKTRIEIRGGITIPRFILGKMTNKDWQNEVRNHPNAPAYELVSDRVLVTGSDKTINYVKDPTKILTTKEKVIDLHDQTAGLDNSATIHRQPTGLVQHMRETSAREDYMYAYEQHTGFNYADGMRVLLDPDGSSQWGIWHELGHTYQIDDMGWEDMTEVTVNIFSMRVQKALGQRSRLEEDRVYTDIFNYLNRSQSKNFDKQDEFVRLGMFWQLELAFGSDFYPKLHQLYREESPQLWTEQDKRQHFILSASKISNKNLTPFFEKWAIEVTADTKKELARLPKLTKKIWEYRDEMKGDVGNITDDDNNNGNTEDPSIETWDKDKVYVAGDIVMYKGVKYRAKWWNTDKVPGETIDWERID</sequence>
<dbReference type="AlphaFoldDB" id="A0AB37IA45"/>
<feature type="domain" description="Peptidase M60" evidence="4">
    <location>
        <begin position="74"/>
        <end position="367"/>
    </location>
</feature>
<organism evidence="5 6">
    <name type="scientific">Enterococcus hirae</name>
    <dbReference type="NCBI Taxonomy" id="1354"/>
    <lineage>
        <taxon>Bacteria</taxon>
        <taxon>Bacillati</taxon>
        <taxon>Bacillota</taxon>
        <taxon>Bacilli</taxon>
        <taxon>Lactobacillales</taxon>
        <taxon>Enterococcaceae</taxon>
        <taxon>Enterococcus</taxon>
    </lineage>
</organism>
<dbReference type="Pfam" id="PF13402">
    <property type="entry name" value="Peptidase_M60"/>
    <property type="match status" value="1"/>
</dbReference>
<keyword evidence="1" id="KW-0378">Hydrolase</keyword>
<dbReference type="GO" id="GO:0000272">
    <property type="term" value="P:polysaccharide catabolic process"/>
    <property type="evidence" value="ECO:0007669"/>
    <property type="project" value="UniProtKB-KW"/>
</dbReference>
<evidence type="ECO:0000256" key="3">
    <source>
        <dbReference type="SAM" id="SignalP"/>
    </source>
</evidence>
<dbReference type="GO" id="GO:0005576">
    <property type="term" value="C:extracellular region"/>
    <property type="evidence" value="ECO:0007669"/>
    <property type="project" value="InterPro"/>
</dbReference>
<gene>
    <name evidence="5" type="ORF">EB03_01535</name>
</gene>
<keyword evidence="2" id="KW-0119">Carbohydrate metabolism</keyword>
<keyword evidence="3" id="KW-0732">Signal</keyword>
<dbReference type="Gene3D" id="1.10.390.30">
    <property type="entry name" value="Peptidase M60, enhancin-like domain 3"/>
    <property type="match status" value="1"/>
</dbReference>
<feature type="signal peptide" evidence="3">
    <location>
        <begin position="1"/>
        <end position="20"/>
    </location>
</feature>
<dbReference type="InterPro" id="IPR042279">
    <property type="entry name" value="Pep_M60_3"/>
</dbReference>
<dbReference type="CDD" id="cd12215">
    <property type="entry name" value="ChiC_BD"/>
    <property type="match status" value="1"/>
</dbReference>
<dbReference type="SMART" id="SM01276">
    <property type="entry name" value="M60-like"/>
    <property type="match status" value="1"/>
</dbReference>
<evidence type="ECO:0000256" key="1">
    <source>
        <dbReference type="ARBA" id="ARBA00022801"/>
    </source>
</evidence>
<dbReference type="EMBL" id="LESJ01000005">
    <property type="protein sequence ID" value="RBT68407.1"/>
    <property type="molecule type" value="Genomic_DNA"/>
</dbReference>
<name>A0AB37IA45_ENTHR</name>
<keyword evidence="2" id="KW-0624">Polysaccharide degradation</keyword>
<accession>A0AB37IA45</accession>
<reference evidence="5 6" key="1">
    <citation type="submission" date="2015-06" db="EMBL/GenBank/DDBJ databases">
        <title>The Genome Sequence of Enterococcus hirae 88EA1.</title>
        <authorList>
            <consortium name="The Broad Institute Genomics Platform"/>
            <consortium name="The Broad Institute Genome Sequencing Center for Infectious Disease"/>
            <person name="Earl A.M."/>
            <person name="Van Tyne D."/>
            <person name="Lebreton F."/>
            <person name="Saavedra J.T."/>
            <person name="Gilmore M.S."/>
            <person name="Manson McGuire A."/>
            <person name="Clock S."/>
            <person name="Crupain M."/>
            <person name="Rangan U."/>
            <person name="Young S."/>
            <person name="Abouelleil A."/>
            <person name="Cao P."/>
            <person name="Chapman S.B."/>
            <person name="Griggs A."/>
            <person name="Priest M."/>
            <person name="Shea T."/>
            <person name="Wortman J."/>
            <person name="Nusbaum C."/>
            <person name="Birren B."/>
        </authorList>
    </citation>
    <scope>NUCLEOTIDE SEQUENCE [LARGE SCALE GENOMIC DNA]</scope>
    <source>
        <strain evidence="5 6">88EA1</strain>
    </source>
</reference>
<protein>
    <recommendedName>
        <fullName evidence="4">Peptidase M60 domain-containing protein</fullName>
    </recommendedName>
</protein>
<dbReference type="Pfam" id="PF02839">
    <property type="entry name" value="CBM_5_12"/>
    <property type="match status" value="1"/>
</dbReference>
<dbReference type="SUPFAM" id="SSF51055">
    <property type="entry name" value="Carbohydrate binding domain"/>
    <property type="match status" value="1"/>
</dbReference>
<dbReference type="Gene3D" id="3.40.390.80">
    <property type="entry name" value="Peptidase M60, enhancin-like domain 2"/>
    <property type="match status" value="1"/>
</dbReference>
<dbReference type="PANTHER" id="PTHR15730:SF5">
    <property type="entry name" value="SI:CH211-210B2.2-RELATED"/>
    <property type="match status" value="1"/>
</dbReference>
<dbReference type="PANTHER" id="PTHR15730">
    <property type="entry name" value="EXPERIMENTAL AUTOIMMUNE PROSTATITIS ANTIGEN 2-RELATED"/>
    <property type="match status" value="1"/>
</dbReference>
<comment type="caution">
    <text evidence="5">The sequence shown here is derived from an EMBL/GenBank/DDBJ whole genome shotgun (WGS) entry which is preliminary data.</text>
</comment>
<dbReference type="InterPro" id="IPR003610">
    <property type="entry name" value="CBM5/12"/>
</dbReference>
<dbReference type="Gene3D" id="2.60.120.1250">
    <property type="entry name" value="Peptidase M60, enhancin-like domain 1"/>
    <property type="match status" value="1"/>
</dbReference>
<feature type="chain" id="PRO_5044215487" description="Peptidase M60 domain-containing protein" evidence="3">
    <location>
        <begin position="21"/>
        <end position="508"/>
    </location>
</feature>
<dbReference type="SMART" id="SM00495">
    <property type="entry name" value="ChtBD3"/>
    <property type="match status" value="1"/>
</dbReference>